<dbReference type="OrthoDB" id="146078at2"/>
<feature type="repeat" description="TPR" evidence="1">
    <location>
        <begin position="4"/>
        <end position="37"/>
    </location>
</feature>
<keyword evidence="3" id="KW-0812">Transmembrane</keyword>
<feature type="compositionally biased region" description="Low complexity" evidence="2">
    <location>
        <begin position="101"/>
        <end position="110"/>
    </location>
</feature>
<feature type="region of interest" description="Disordered" evidence="2">
    <location>
        <begin position="128"/>
        <end position="188"/>
    </location>
</feature>
<name>A7NF80_ROSCS</name>
<dbReference type="KEGG" id="rca:Rcas_0534"/>
<gene>
    <name evidence="4" type="ordered locus">Rcas_0534</name>
</gene>
<feature type="compositionally biased region" description="Low complexity" evidence="2">
    <location>
        <begin position="263"/>
        <end position="275"/>
    </location>
</feature>
<feature type="compositionally biased region" description="Low complexity" evidence="2">
    <location>
        <begin position="227"/>
        <end position="255"/>
    </location>
</feature>
<feature type="transmembrane region" description="Helical" evidence="3">
    <location>
        <begin position="193"/>
        <end position="215"/>
    </location>
</feature>
<dbReference type="RefSeq" id="WP_012119095.1">
    <property type="nucleotide sequence ID" value="NC_009767.1"/>
</dbReference>
<evidence type="ECO:0000256" key="2">
    <source>
        <dbReference type="SAM" id="MobiDB-lite"/>
    </source>
</evidence>
<sequence length="437" mass="46299">MAEPETLLQLGIEAAREGNREEARNLFSLLTRQEPDNVQAWLWLAGVAEGPEQRRAALERVIALDPNNEMAIKGLQAMGAPLPKRESERPTEAPPSPPPASEAQAKPASPMTDEEKFAAELDSAFDDYDALPRATPPPRADTPPEDAGKLPPMPPRSSPTPPRSSPTPPRSSPARARDEDEEEEPARRGPSPLLWILLGVIALVLIVFLIIQLFFPPGGGPAPTPPTQVVEQPTTAPGAGGEAATPEGGAVPPVAEVTPQPSEATPETTPGVEPTVAPPTEQPTPEPAPVTPPEQAQPAPAAIGTILQADGWNYTYPNQLYALSLGPKVGNFTAEQGTFLHVLVFVANNTGTNQPLPRDFFVLKDAQGRVYQARPEVSSAAVRPGVNADVGHETPIPANGLTTSVYLVFDVAPGATDLMLFARNKPDQGFIVIGRVP</sequence>
<feature type="region of interest" description="Disordered" evidence="2">
    <location>
        <begin position="73"/>
        <end position="114"/>
    </location>
</feature>
<dbReference type="PROSITE" id="PS50005">
    <property type="entry name" value="TPR"/>
    <property type="match status" value="1"/>
</dbReference>
<dbReference type="InterPro" id="IPR011990">
    <property type="entry name" value="TPR-like_helical_dom_sf"/>
</dbReference>
<dbReference type="Gene3D" id="1.25.40.10">
    <property type="entry name" value="Tetratricopeptide repeat domain"/>
    <property type="match status" value="1"/>
</dbReference>
<proteinExistence type="predicted"/>
<reference evidence="4 5" key="1">
    <citation type="submission" date="2007-08" db="EMBL/GenBank/DDBJ databases">
        <title>Complete sequence of Roseiflexus castenholzii DSM 13941.</title>
        <authorList>
            <consortium name="US DOE Joint Genome Institute"/>
            <person name="Copeland A."/>
            <person name="Lucas S."/>
            <person name="Lapidus A."/>
            <person name="Barry K."/>
            <person name="Glavina del Rio T."/>
            <person name="Dalin E."/>
            <person name="Tice H."/>
            <person name="Pitluck S."/>
            <person name="Thompson L.S."/>
            <person name="Brettin T."/>
            <person name="Bruce D."/>
            <person name="Detter J.C."/>
            <person name="Han C."/>
            <person name="Tapia R."/>
            <person name="Schmutz J."/>
            <person name="Larimer F."/>
            <person name="Land M."/>
            <person name="Hauser L."/>
            <person name="Kyrpides N."/>
            <person name="Mikhailova N."/>
            <person name="Bryant D.A."/>
            <person name="Hanada S."/>
            <person name="Tsukatani Y."/>
            <person name="Richardson P."/>
        </authorList>
    </citation>
    <scope>NUCLEOTIDE SEQUENCE [LARGE SCALE GENOMIC DNA]</scope>
    <source>
        <strain evidence="5">DSM 13941 / HLO8</strain>
    </source>
</reference>
<feature type="region of interest" description="Disordered" evidence="2">
    <location>
        <begin position="224"/>
        <end position="299"/>
    </location>
</feature>
<evidence type="ECO:0000256" key="3">
    <source>
        <dbReference type="SAM" id="Phobius"/>
    </source>
</evidence>
<keyword evidence="3" id="KW-1133">Transmembrane helix</keyword>
<dbReference type="InterPro" id="IPR019734">
    <property type="entry name" value="TPR_rpt"/>
</dbReference>
<feature type="compositionally biased region" description="Pro residues" evidence="2">
    <location>
        <begin position="151"/>
        <end position="171"/>
    </location>
</feature>
<organism evidence="4 5">
    <name type="scientific">Roseiflexus castenholzii (strain DSM 13941 / HLO8)</name>
    <dbReference type="NCBI Taxonomy" id="383372"/>
    <lineage>
        <taxon>Bacteria</taxon>
        <taxon>Bacillati</taxon>
        <taxon>Chloroflexota</taxon>
        <taxon>Chloroflexia</taxon>
        <taxon>Chloroflexales</taxon>
        <taxon>Roseiflexineae</taxon>
        <taxon>Roseiflexaceae</taxon>
        <taxon>Roseiflexus</taxon>
    </lineage>
</organism>
<dbReference type="AlphaFoldDB" id="A7NF80"/>
<dbReference type="Proteomes" id="UP000000263">
    <property type="component" value="Chromosome"/>
</dbReference>
<evidence type="ECO:0000313" key="4">
    <source>
        <dbReference type="EMBL" id="ABU56664.1"/>
    </source>
</evidence>
<protein>
    <submittedName>
        <fullName evidence="4">Tetratricopeptide TPR_2 repeat protein</fullName>
    </submittedName>
</protein>
<keyword evidence="5" id="KW-1185">Reference proteome</keyword>
<accession>A7NF80</accession>
<dbReference type="SUPFAM" id="SSF48452">
    <property type="entry name" value="TPR-like"/>
    <property type="match status" value="1"/>
</dbReference>
<evidence type="ECO:0000256" key="1">
    <source>
        <dbReference type="PROSITE-ProRule" id="PRU00339"/>
    </source>
</evidence>
<dbReference type="EMBL" id="CP000804">
    <property type="protein sequence ID" value="ABU56664.1"/>
    <property type="molecule type" value="Genomic_DNA"/>
</dbReference>
<dbReference type="eggNOG" id="COG3170">
    <property type="taxonomic scope" value="Bacteria"/>
</dbReference>
<feature type="compositionally biased region" description="Pro residues" evidence="2">
    <location>
        <begin position="276"/>
        <end position="292"/>
    </location>
</feature>
<keyword evidence="3" id="KW-0472">Membrane</keyword>
<keyword evidence="1" id="KW-0802">TPR repeat</keyword>
<evidence type="ECO:0000313" key="5">
    <source>
        <dbReference type="Proteomes" id="UP000000263"/>
    </source>
</evidence>
<dbReference type="HOGENOM" id="CLU_565933_0_0_0"/>